<name>A0A6J3HQG3_SAPAP</name>
<feature type="compositionally biased region" description="Polar residues" evidence="1">
    <location>
        <begin position="52"/>
        <end position="64"/>
    </location>
</feature>
<gene>
    <name evidence="3" type="primary">LOC116550149</name>
</gene>
<organism evidence="2 3">
    <name type="scientific">Sapajus apella</name>
    <name type="common">Brown-capped capuchin</name>
    <name type="synonym">Cebus apella</name>
    <dbReference type="NCBI Taxonomy" id="9515"/>
    <lineage>
        <taxon>Eukaryota</taxon>
        <taxon>Metazoa</taxon>
        <taxon>Chordata</taxon>
        <taxon>Craniata</taxon>
        <taxon>Vertebrata</taxon>
        <taxon>Euteleostomi</taxon>
        <taxon>Mammalia</taxon>
        <taxon>Eutheria</taxon>
        <taxon>Euarchontoglires</taxon>
        <taxon>Primates</taxon>
        <taxon>Haplorrhini</taxon>
        <taxon>Platyrrhini</taxon>
        <taxon>Cebidae</taxon>
        <taxon>Cebinae</taxon>
        <taxon>Sapajus</taxon>
    </lineage>
</organism>
<protein>
    <submittedName>
        <fullName evidence="3">Extensin-like</fullName>
    </submittedName>
</protein>
<feature type="compositionally biased region" description="Polar residues" evidence="1">
    <location>
        <begin position="17"/>
        <end position="29"/>
    </location>
</feature>
<accession>A0A6J3HQG3</accession>
<reference evidence="3" key="1">
    <citation type="submission" date="2025-08" db="UniProtKB">
        <authorList>
            <consortium name="RefSeq"/>
        </authorList>
    </citation>
    <scope>IDENTIFICATION</scope>
    <source>
        <tissue evidence="3">Blood</tissue>
    </source>
</reference>
<evidence type="ECO:0000313" key="3">
    <source>
        <dbReference type="RefSeq" id="XP_032131839.1"/>
    </source>
</evidence>
<dbReference type="Proteomes" id="UP000504640">
    <property type="component" value="Unplaced"/>
</dbReference>
<sequence length="363" mass="38923">MTEHLSGTQIHAKDLENQSLTPAQNQQLAQGGETHQKELSPDSRLNPELPQHLSSSALGLSHQAQDLALNPVEEDVRQSDIPPKQIATETDVPDVKASEVGQTPVTPALAPPAHPSPPTSHGPQPGQDEESGEAQVSPTGPPLSEPTQGPGPTPLSPQRIQDEETESAKLPPSSSHHDLPKDSSHPDSVQKPAGDSQQALKEETSKPEAIRVSTPYPALPHPQDLATDTKQAQAREAPRTLLPRSRLAPTRLPQPQMLAPLQSRRPTPKLLSPSREEALGATSNQTMTASPRPPPTQEADMSKLPPISPPHSKPPANLSPQEAHSPQQVQAEKVSEVKLPLISPPSLEQAASPVPPRRRRLRK</sequence>
<keyword evidence="2" id="KW-1185">Reference proteome</keyword>
<evidence type="ECO:0000256" key="1">
    <source>
        <dbReference type="SAM" id="MobiDB-lite"/>
    </source>
</evidence>
<dbReference type="RefSeq" id="XP_032131839.1">
    <property type="nucleotide sequence ID" value="XM_032275948.1"/>
</dbReference>
<dbReference type="GeneID" id="116550149"/>
<feature type="compositionally biased region" description="Basic and acidic residues" evidence="1">
    <location>
        <begin position="200"/>
        <end position="209"/>
    </location>
</feature>
<feature type="compositionally biased region" description="Polar residues" evidence="1">
    <location>
        <begin position="318"/>
        <end position="330"/>
    </location>
</feature>
<dbReference type="AlphaFoldDB" id="A0A6J3HQG3"/>
<feature type="compositionally biased region" description="Basic and acidic residues" evidence="1">
    <location>
        <begin position="175"/>
        <end position="185"/>
    </location>
</feature>
<feature type="compositionally biased region" description="Pro residues" evidence="1">
    <location>
        <begin position="109"/>
        <end position="120"/>
    </location>
</feature>
<feature type="compositionally biased region" description="Pro residues" evidence="1">
    <location>
        <begin position="139"/>
        <end position="155"/>
    </location>
</feature>
<proteinExistence type="predicted"/>
<feature type="region of interest" description="Disordered" evidence="1">
    <location>
        <begin position="1"/>
        <end position="363"/>
    </location>
</feature>
<evidence type="ECO:0000313" key="2">
    <source>
        <dbReference type="Proteomes" id="UP000504640"/>
    </source>
</evidence>